<dbReference type="Gene3D" id="3.20.20.70">
    <property type="entry name" value="Aldolase class I"/>
    <property type="match status" value="1"/>
</dbReference>
<dbReference type="GO" id="GO:0043720">
    <property type="term" value="F:3-keto-5-aminohexanoate cleavage activity"/>
    <property type="evidence" value="ECO:0007669"/>
    <property type="project" value="InterPro"/>
</dbReference>
<dbReference type="AlphaFoldDB" id="H1SF86"/>
<comment type="caution">
    <text evidence="1">The sequence shown here is derived from an EMBL/GenBank/DDBJ whole genome shotgun (WGS) entry which is preliminary data.</text>
</comment>
<dbReference type="Proteomes" id="UP000005808">
    <property type="component" value="Unassembled WGS sequence"/>
</dbReference>
<dbReference type="EMBL" id="AHJE01000108">
    <property type="protein sequence ID" value="EHP38750.1"/>
    <property type="molecule type" value="Genomic_DNA"/>
</dbReference>
<dbReference type="InterPro" id="IPR008567">
    <property type="entry name" value="BKACE"/>
</dbReference>
<evidence type="ECO:0000313" key="2">
    <source>
        <dbReference type="Proteomes" id="UP000005808"/>
    </source>
</evidence>
<sequence>MNLIQRAADGICITSESLLRNVLPLNMMSLAMGFHPRVGTEDTLTDQRDNRMTSVQQVQQCVRVANELGREIASGKEAREIYRIGTWYDSINETLAANGMAPNRQPGVRGVPLRAA</sequence>
<reference evidence="1 2" key="1">
    <citation type="journal article" date="2012" name="J. Bacteriol.">
        <title>De Novo Genome Project of Cupriavidus basilensis OR16.</title>
        <authorList>
            <person name="Cserhati M."/>
            <person name="Kriszt B."/>
            <person name="Szoboszlay S."/>
            <person name="Toth A."/>
            <person name="Szabo I."/>
            <person name="Tancsics A."/>
            <person name="Nagy I."/>
            <person name="Horvath B."/>
            <person name="Nagy I."/>
            <person name="Kukolya J."/>
        </authorList>
    </citation>
    <scope>NUCLEOTIDE SEQUENCE [LARGE SCALE GENOMIC DNA]</scope>
    <source>
        <strain evidence="1 2">OR16</strain>
    </source>
</reference>
<evidence type="ECO:0000313" key="1">
    <source>
        <dbReference type="EMBL" id="EHP38750.1"/>
    </source>
</evidence>
<name>H1SF86_9BURK</name>
<accession>H1SF86</accession>
<dbReference type="InterPro" id="IPR013785">
    <property type="entry name" value="Aldolase_TIM"/>
</dbReference>
<organism evidence="1 2">
    <name type="scientific">Cupriavidus basilensis OR16</name>
    <dbReference type="NCBI Taxonomy" id="1127483"/>
    <lineage>
        <taxon>Bacteria</taxon>
        <taxon>Pseudomonadati</taxon>
        <taxon>Pseudomonadota</taxon>
        <taxon>Betaproteobacteria</taxon>
        <taxon>Burkholderiales</taxon>
        <taxon>Burkholderiaceae</taxon>
        <taxon>Cupriavidus</taxon>
    </lineage>
</organism>
<proteinExistence type="predicted"/>
<dbReference type="Pfam" id="PF05853">
    <property type="entry name" value="BKACE"/>
    <property type="match status" value="1"/>
</dbReference>
<gene>
    <name evidence="1" type="ORF">OR16_34985</name>
</gene>
<dbReference type="PATRIC" id="fig|1127483.3.peg.6990"/>
<protein>
    <submittedName>
        <fullName evidence="1">Uncharacterized protein</fullName>
    </submittedName>
</protein>